<dbReference type="AlphaFoldDB" id="A0AAN9T368"/>
<feature type="region of interest" description="Disordered" evidence="1">
    <location>
        <begin position="481"/>
        <end position="602"/>
    </location>
</feature>
<feature type="domain" description="IMD" evidence="3">
    <location>
        <begin position="1"/>
        <end position="157"/>
    </location>
</feature>
<dbReference type="PROSITE" id="PS51082">
    <property type="entry name" value="WH2"/>
    <property type="match status" value="1"/>
</dbReference>
<dbReference type="PANTHER" id="PTHR15708">
    <property type="entry name" value="ACTIN BUNDLING/MISSING IN METASTASIS-RELATED"/>
    <property type="match status" value="1"/>
</dbReference>
<dbReference type="InterPro" id="IPR027267">
    <property type="entry name" value="AH/BAR_dom_sf"/>
</dbReference>
<dbReference type="GO" id="GO:0009898">
    <property type="term" value="C:cytoplasmic side of plasma membrane"/>
    <property type="evidence" value="ECO:0007669"/>
    <property type="project" value="TreeGrafter"/>
</dbReference>
<organism evidence="4 5">
    <name type="scientific">Parthenolecanium corni</name>
    <dbReference type="NCBI Taxonomy" id="536013"/>
    <lineage>
        <taxon>Eukaryota</taxon>
        <taxon>Metazoa</taxon>
        <taxon>Ecdysozoa</taxon>
        <taxon>Arthropoda</taxon>
        <taxon>Hexapoda</taxon>
        <taxon>Insecta</taxon>
        <taxon>Pterygota</taxon>
        <taxon>Neoptera</taxon>
        <taxon>Paraneoptera</taxon>
        <taxon>Hemiptera</taxon>
        <taxon>Sternorrhyncha</taxon>
        <taxon>Coccoidea</taxon>
        <taxon>Coccidae</taxon>
        <taxon>Parthenolecanium</taxon>
    </lineage>
</organism>
<evidence type="ECO:0008006" key="6">
    <source>
        <dbReference type="Google" id="ProtNLM"/>
    </source>
</evidence>
<feature type="compositionally biased region" description="Basic and acidic residues" evidence="1">
    <location>
        <begin position="504"/>
        <end position="516"/>
    </location>
</feature>
<feature type="compositionally biased region" description="Low complexity" evidence="1">
    <location>
        <begin position="517"/>
        <end position="536"/>
    </location>
</feature>
<dbReference type="PROSITE" id="PS51338">
    <property type="entry name" value="IMD"/>
    <property type="match status" value="1"/>
</dbReference>
<comment type="caution">
    <text evidence="4">The sequence shown here is derived from an EMBL/GenBank/DDBJ whole genome shotgun (WGS) entry which is preliminary data.</text>
</comment>
<evidence type="ECO:0000259" key="2">
    <source>
        <dbReference type="PROSITE" id="PS51082"/>
    </source>
</evidence>
<dbReference type="Pfam" id="PF08397">
    <property type="entry name" value="IMD"/>
    <property type="match status" value="1"/>
</dbReference>
<dbReference type="InterPro" id="IPR030127">
    <property type="entry name" value="MTSS1/MTSS2"/>
</dbReference>
<keyword evidence="5" id="KW-1185">Reference proteome</keyword>
<dbReference type="Proteomes" id="UP001367676">
    <property type="component" value="Unassembled WGS sequence"/>
</dbReference>
<feature type="region of interest" description="Disordered" evidence="1">
    <location>
        <begin position="158"/>
        <end position="230"/>
    </location>
</feature>
<proteinExistence type="predicted"/>
<feature type="compositionally biased region" description="Low complexity" evidence="1">
    <location>
        <begin position="753"/>
        <end position="769"/>
    </location>
</feature>
<evidence type="ECO:0000313" key="4">
    <source>
        <dbReference type="EMBL" id="KAK7571929.1"/>
    </source>
</evidence>
<dbReference type="GO" id="GO:0003779">
    <property type="term" value="F:actin binding"/>
    <property type="evidence" value="ECO:0007669"/>
    <property type="project" value="InterPro"/>
</dbReference>
<accession>A0AAN9T368</accession>
<feature type="region of interest" description="Disordered" evidence="1">
    <location>
        <begin position="748"/>
        <end position="777"/>
    </location>
</feature>
<feature type="domain" description="WH2" evidence="2">
    <location>
        <begin position="845"/>
        <end position="862"/>
    </location>
</feature>
<dbReference type="GO" id="GO:0005543">
    <property type="term" value="F:phospholipid binding"/>
    <property type="evidence" value="ECO:0007669"/>
    <property type="project" value="TreeGrafter"/>
</dbReference>
<gene>
    <name evidence="4" type="ORF">V9T40_014401</name>
</gene>
<feature type="region of interest" description="Disordered" evidence="1">
    <location>
        <begin position="711"/>
        <end position="731"/>
    </location>
</feature>
<evidence type="ECO:0000259" key="3">
    <source>
        <dbReference type="PROSITE" id="PS51338"/>
    </source>
</evidence>
<reference evidence="4 5" key="1">
    <citation type="submission" date="2024-03" db="EMBL/GenBank/DDBJ databases">
        <title>Adaptation during the transition from Ophiocordyceps entomopathogen to insect associate is accompanied by gene loss and intensified selection.</title>
        <authorList>
            <person name="Ward C.M."/>
            <person name="Onetto C.A."/>
            <person name="Borneman A.R."/>
        </authorList>
    </citation>
    <scope>NUCLEOTIDE SEQUENCE [LARGE SCALE GENOMIC DNA]</scope>
    <source>
        <strain evidence="4">AWRI1</strain>
        <tissue evidence="4">Single Adult Female</tissue>
    </source>
</reference>
<dbReference type="PANTHER" id="PTHR15708:SF4">
    <property type="entry name" value="FI21477P1-RELATED"/>
    <property type="match status" value="1"/>
</dbReference>
<dbReference type="GO" id="GO:0015629">
    <property type="term" value="C:actin cytoskeleton"/>
    <property type="evidence" value="ECO:0007669"/>
    <property type="project" value="TreeGrafter"/>
</dbReference>
<evidence type="ECO:0000256" key="1">
    <source>
        <dbReference type="SAM" id="MobiDB-lite"/>
    </source>
</evidence>
<feature type="region of interest" description="Disordered" evidence="1">
    <location>
        <begin position="792"/>
        <end position="818"/>
    </location>
</feature>
<feature type="compositionally biased region" description="Polar residues" evidence="1">
    <location>
        <begin position="208"/>
        <end position="230"/>
    </location>
</feature>
<feature type="compositionally biased region" description="Low complexity" evidence="1">
    <location>
        <begin position="171"/>
        <end position="195"/>
    </location>
</feature>
<name>A0AAN9T368_9HEMI</name>
<dbReference type="Gene3D" id="1.20.1270.60">
    <property type="entry name" value="Arfaptin homology (AH) domain/BAR domain"/>
    <property type="match status" value="1"/>
</dbReference>
<dbReference type="GO" id="GO:0030031">
    <property type="term" value="P:cell projection assembly"/>
    <property type="evidence" value="ECO:0007669"/>
    <property type="project" value="TreeGrafter"/>
</dbReference>
<protein>
    <recommendedName>
        <fullName evidence="6">IMD domain-containing protein</fullName>
    </recommendedName>
</protein>
<dbReference type="GO" id="GO:0007009">
    <property type="term" value="P:plasma membrane organization"/>
    <property type="evidence" value="ECO:0007669"/>
    <property type="project" value="InterPro"/>
</dbReference>
<feature type="compositionally biased region" description="Low complexity" evidence="1">
    <location>
        <begin position="582"/>
        <end position="593"/>
    </location>
</feature>
<evidence type="ECO:0000313" key="5">
    <source>
        <dbReference type="Proteomes" id="UP001367676"/>
    </source>
</evidence>
<dbReference type="InterPro" id="IPR003124">
    <property type="entry name" value="WH2_dom"/>
</dbReference>
<sequence>MYSKIEIAIMDCLVAPLQEKLEDWKKTVVNLDKDHAKEYKKARSELKKRSTDTLRLQKKARKSGKADDLQKALLEVSEKKTILEEAEKKAVRDALIEERSRYCLFVALLKPVVDEEISMLSELSHLQEAMDQLEKHSSDPYSLPPASEQVITDLKGTDTSWTFQSPPPSSPSSIGSRKSSMCSISSLNSSSSSSSKSHHSPNHMYWNRSASQRSHPPQISGTHRLCSVSSQDSGFTSQDTLCLRNPMTTYFQQQVSDMMEENLNTSTESAASLAAPTATWPNLQDTLQFEKAATAILNDRPHTISSAYEKGHQRPALSVYTFQMPESCHSQPCSPSGVSSCGDTTPVVSPQAVYASSMMDSISTTTCSPYARPPLPQRGSSLERPHIPGKMANISCNGGARESFHNSGEFAEISHLIEINYGRARNSKKKSRESMENILTDTSLAAFKKVLLDISATMRERITQPTYVNMYELASMAASKAQELHFPPPPPPEDSTGTDGSSFHNEKHENVEKESSASESSLESSSGYGSQSGMSGATPTPEFDNAHHEGYCTIKSGTLSRRGSIQSQKPPPPVRRTSSILNSPRPSVSRNSNGGSMENLPPPPAFLLEGGNPTVVPTAAVPPSTNFVGQLQQPPPPHSMVPDAKKNAAVSIAAEIQKRAAAAAAVSSTSPLATFADQLKSATAQRIYATPSELANRRSIVTTMCAPNNLTPAPTATSGGGAEKSEKQIEIEKSSGISVAETVRTLTEMNHQPASPVSVRRSSSSVRATSAERRAESGLMAALSARIAPNLSPRHSRKQQQQQQLHHHFHQVNQHQEMVGKMTVPRASRVRQWIALRTVPDPTLCRASLMDQIKRGTHLRPTGIMNDRSAPKTN</sequence>
<dbReference type="EMBL" id="JBBCAQ010000038">
    <property type="protein sequence ID" value="KAK7571929.1"/>
    <property type="molecule type" value="Genomic_DNA"/>
</dbReference>
<dbReference type="SUPFAM" id="SSF103657">
    <property type="entry name" value="BAR/IMD domain-like"/>
    <property type="match status" value="1"/>
</dbReference>
<feature type="compositionally biased region" description="Polar residues" evidence="1">
    <location>
        <begin position="555"/>
        <end position="568"/>
    </location>
</feature>
<dbReference type="InterPro" id="IPR013606">
    <property type="entry name" value="I-BAR_dom"/>
</dbReference>